<sequence>NKPSQLLLYLTGASGTTPTGNAAVNISGNTIHSACGFSFDENGNTHETSMIGQNLLTRFHTFTKKIKTSDDSAPFARISILFAGDFMQLPPVLDKALYIPDTITCFSSLVENEPSKSINLWLNVNHAVQLKTQMRQIDDPFYMNILKNMRHGNLTEIQLEALRSRILSNNLIDSREWRNATFLVTKNDLRVWLNLEAVKEHAYDNNLSVIYSCAQDSYNRKILARNNRILRQIVYDQNSINTSSSHGNNIVLKDPPKYVIVEITGKKPGSYETLPSNHIPIYPIKRACVYSIWTRDRSKIHRNFQCFQLPLTPAYAFTDFKSQGRTFQKTIIDLSGKYANNSVYVMLSRAQRLNDLLILQLFNESILNMQRSFSLCAELMHIEECIQRTAQLKTWPDI</sequence>
<comment type="caution">
    <text evidence="1">The sequence shown here is derived from an EMBL/GenBank/DDBJ whole genome shotgun (WGS) entry which is preliminary data.</text>
</comment>
<organism evidence="1 2">
    <name type="scientific">Scutellospora calospora</name>
    <dbReference type="NCBI Taxonomy" id="85575"/>
    <lineage>
        <taxon>Eukaryota</taxon>
        <taxon>Fungi</taxon>
        <taxon>Fungi incertae sedis</taxon>
        <taxon>Mucoromycota</taxon>
        <taxon>Glomeromycotina</taxon>
        <taxon>Glomeromycetes</taxon>
        <taxon>Diversisporales</taxon>
        <taxon>Gigasporaceae</taxon>
        <taxon>Scutellospora</taxon>
    </lineage>
</organism>
<protein>
    <submittedName>
        <fullName evidence="1">4603_t:CDS:1</fullName>
    </submittedName>
</protein>
<evidence type="ECO:0000313" key="2">
    <source>
        <dbReference type="Proteomes" id="UP000789860"/>
    </source>
</evidence>
<dbReference type="Proteomes" id="UP000789860">
    <property type="component" value="Unassembled WGS sequence"/>
</dbReference>
<accession>A0ACA9LMV0</accession>
<name>A0ACA9LMV0_9GLOM</name>
<proteinExistence type="predicted"/>
<reference evidence="1" key="1">
    <citation type="submission" date="2021-06" db="EMBL/GenBank/DDBJ databases">
        <authorList>
            <person name="Kallberg Y."/>
            <person name="Tangrot J."/>
            <person name="Rosling A."/>
        </authorList>
    </citation>
    <scope>NUCLEOTIDE SEQUENCE</scope>
    <source>
        <strain evidence="1">AU212A</strain>
    </source>
</reference>
<evidence type="ECO:0000313" key="1">
    <source>
        <dbReference type="EMBL" id="CAG8540090.1"/>
    </source>
</evidence>
<feature type="non-terminal residue" evidence="1">
    <location>
        <position position="1"/>
    </location>
</feature>
<keyword evidence="2" id="KW-1185">Reference proteome</keyword>
<dbReference type="EMBL" id="CAJVPM010006932">
    <property type="protein sequence ID" value="CAG8540090.1"/>
    <property type="molecule type" value="Genomic_DNA"/>
</dbReference>
<gene>
    <name evidence="1" type="ORF">SCALOS_LOCUS4809</name>
</gene>